<evidence type="ECO:0000313" key="2">
    <source>
        <dbReference type="Proteomes" id="UP001153076"/>
    </source>
</evidence>
<sequence>MGCIAAVECYSLMLGEYNVELTNSRKLVVKLGQQSYTCRLVHPMETHDMGMVDAKMGRVVGEDELDDDYDSCILPPHQWETARYSSTLPSVPKMRPMFTMVNHAVEVVHPWKTDRLKLCCFGIPIILPSQLMRPMFTMVDHAVEVVHLWKTDRLKLCCFDILIILPLQLREQIPTLVYV</sequence>
<evidence type="ECO:0000313" key="1">
    <source>
        <dbReference type="EMBL" id="KAJ8427438.1"/>
    </source>
</evidence>
<dbReference type="EMBL" id="JAKOGI010001145">
    <property type="protein sequence ID" value="KAJ8427438.1"/>
    <property type="molecule type" value="Genomic_DNA"/>
</dbReference>
<keyword evidence="2" id="KW-1185">Reference proteome</keyword>
<organism evidence="1 2">
    <name type="scientific">Carnegiea gigantea</name>
    <dbReference type="NCBI Taxonomy" id="171969"/>
    <lineage>
        <taxon>Eukaryota</taxon>
        <taxon>Viridiplantae</taxon>
        <taxon>Streptophyta</taxon>
        <taxon>Embryophyta</taxon>
        <taxon>Tracheophyta</taxon>
        <taxon>Spermatophyta</taxon>
        <taxon>Magnoliopsida</taxon>
        <taxon>eudicotyledons</taxon>
        <taxon>Gunneridae</taxon>
        <taxon>Pentapetalae</taxon>
        <taxon>Caryophyllales</taxon>
        <taxon>Cactineae</taxon>
        <taxon>Cactaceae</taxon>
        <taxon>Cactoideae</taxon>
        <taxon>Echinocereeae</taxon>
        <taxon>Carnegiea</taxon>
    </lineage>
</organism>
<proteinExistence type="predicted"/>
<protein>
    <submittedName>
        <fullName evidence="1">Uncharacterized protein</fullName>
    </submittedName>
</protein>
<name>A0A9Q1GWM2_9CARY</name>
<reference evidence="1" key="1">
    <citation type="submission" date="2022-04" db="EMBL/GenBank/DDBJ databases">
        <title>Carnegiea gigantea Genome sequencing and assembly v2.</title>
        <authorList>
            <person name="Copetti D."/>
            <person name="Sanderson M.J."/>
            <person name="Burquez A."/>
            <person name="Wojciechowski M.F."/>
        </authorList>
    </citation>
    <scope>NUCLEOTIDE SEQUENCE</scope>
    <source>
        <strain evidence="1">SGP5-SGP5p</strain>
        <tissue evidence="1">Aerial part</tissue>
    </source>
</reference>
<dbReference type="AlphaFoldDB" id="A0A9Q1GWM2"/>
<dbReference type="Proteomes" id="UP001153076">
    <property type="component" value="Unassembled WGS sequence"/>
</dbReference>
<gene>
    <name evidence="1" type="ORF">Cgig2_005282</name>
</gene>
<accession>A0A9Q1GWM2</accession>
<comment type="caution">
    <text evidence="1">The sequence shown here is derived from an EMBL/GenBank/DDBJ whole genome shotgun (WGS) entry which is preliminary data.</text>
</comment>